<dbReference type="InterPro" id="IPR035965">
    <property type="entry name" value="PAS-like_dom_sf"/>
</dbReference>
<dbReference type="EMBL" id="JBHSLV010000016">
    <property type="protein sequence ID" value="MFC5392797.1"/>
    <property type="molecule type" value="Genomic_DNA"/>
</dbReference>
<dbReference type="PROSITE" id="PS50885">
    <property type="entry name" value="HAMP"/>
    <property type="match status" value="1"/>
</dbReference>
<dbReference type="PROSITE" id="PS50111">
    <property type="entry name" value="CHEMOTAXIS_TRANSDUC_2"/>
    <property type="match status" value="1"/>
</dbReference>
<feature type="domain" description="HAMP" evidence="6">
    <location>
        <begin position="256"/>
        <end position="309"/>
    </location>
</feature>
<feature type="domain" description="Methyl-accepting transducer" evidence="4">
    <location>
        <begin position="314"/>
        <end position="543"/>
    </location>
</feature>
<accession>A0ABW0H6D5</accession>
<comment type="caution">
    <text evidence="7">The sequence shown here is derived from an EMBL/GenBank/DDBJ whole genome shotgun (WGS) entry which is preliminary data.</text>
</comment>
<dbReference type="Gene3D" id="1.10.287.950">
    <property type="entry name" value="Methyl-accepting chemotaxis protein"/>
    <property type="match status" value="1"/>
</dbReference>
<organism evidence="7 8">
    <name type="scientific">Bosea vestrisii</name>
    <dbReference type="NCBI Taxonomy" id="151416"/>
    <lineage>
        <taxon>Bacteria</taxon>
        <taxon>Pseudomonadati</taxon>
        <taxon>Pseudomonadota</taxon>
        <taxon>Alphaproteobacteria</taxon>
        <taxon>Hyphomicrobiales</taxon>
        <taxon>Boseaceae</taxon>
        <taxon>Bosea</taxon>
    </lineage>
</organism>
<dbReference type="PROSITE" id="PS50113">
    <property type="entry name" value="PAC"/>
    <property type="match status" value="2"/>
</dbReference>
<evidence type="ECO:0000256" key="3">
    <source>
        <dbReference type="PROSITE-ProRule" id="PRU00284"/>
    </source>
</evidence>
<dbReference type="PANTHER" id="PTHR43531">
    <property type="entry name" value="PROTEIN ICFG"/>
    <property type="match status" value="1"/>
</dbReference>
<dbReference type="InterPro" id="IPR004089">
    <property type="entry name" value="MCPsignal_dom"/>
</dbReference>
<keyword evidence="3" id="KW-0807">Transducer</keyword>
<keyword evidence="8" id="KW-1185">Reference proteome</keyword>
<dbReference type="CDD" id="cd11386">
    <property type="entry name" value="MCP_signal"/>
    <property type="match status" value="1"/>
</dbReference>
<evidence type="ECO:0000259" key="4">
    <source>
        <dbReference type="PROSITE" id="PS50111"/>
    </source>
</evidence>
<dbReference type="Proteomes" id="UP001596104">
    <property type="component" value="Unassembled WGS sequence"/>
</dbReference>
<dbReference type="InterPro" id="IPR013656">
    <property type="entry name" value="PAS_4"/>
</dbReference>
<dbReference type="InterPro" id="IPR051310">
    <property type="entry name" value="MCP_chemotaxis"/>
</dbReference>
<reference evidence="8" key="1">
    <citation type="journal article" date="2019" name="Int. J. Syst. Evol. Microbiol.">
        <title>The Global Catalogue of Microorganisms (GCM) 10K type strain sequencing project: providing services to taxonomists for standard genome sequencing and annotation.</title>
        <authorList>
            <consortium name="The Broad Institute Genomics Platform"/>
            <consortium name="The Broad Institute Genome Sequencing Center for Infectious Disease"/>
            <person name="Wu L."/>
            <person name="Ma J."/>
        </authorList>
    </citation>
    <scope>NUCLEOTIDE SEQUENCE [LARGE SCALE GENOMIC DNA]</scope>
    <source>
        <strain evidence="8">CGMCC 1.16326</strain>
    </source>
</reference>
<keyword evidence="1" id="KW-0145">Chemotaxis</keyword>
<proteinExistence type="inferred from homology"/>
<protein>
    <submittedName>
        <fullName evidence="7">Methyl-accepting chemotaxis protein</fullName>
    </submittedName>
</protein>
<evidence type="ECO:0000259" key="5">
    <source>
        <dbReference type="PROSITE" id="PS50113"/>
    </source>
</evidence>
<dbReference type="Pfam" id="PF08448">
    <property type="entry name" value="PAS_4"/>
    <property type="match status" value="1"/>
</dbReference>
<dbReference type="SMART" id="SM00091">
    <property type="entry name" value="PAS"/>
    <property type="match status" value="2"/>
</dbReference>
<evidence type="ECO:0000259" key="6">
    <source>
        <dbReference type="PROSITE" id="PS50885"/>
    </source>
</evidence>
<evidence type="ECO:0000256" key="1">
    <source>
        <dbReference type="ARBA" id="ARBA00022500"/>
    </source>
</evidence>
<dbReference type="InterPro" id="IPR013655">
    <property type="entry name" value="PAS_fold_3"/>
</dbReference>
<dbReference type="SUPFAM" id="SSF58104">
    <property type="entry name" value="Methyl-accepting chemotaxis protein (MCP) signaling domain"/>
    <property type="match status" value="1"/>
</dbReference>
<dbReference type="Pfam" id="PF08447">
    <property type="entry name" value="PAS_3"/>
    <property type="match status" value="1"/>
</dbReference>
<dbReference type="InterPro" id="IPR003660">
    <property type="entry name" value="HAMP_dom"/>
</dbReference>
<dbReference type="InterPro" id="IPR004090">
    <property type="entry name" value="Chemotax_Me-accpt_rcpt"/>
</dbReference>
<sequence length="608" mass="64355">MRLNPFGSGASRRALAAEIAALNRSTAVISFALDGTILDANENFLKAMGYTLEQVRGRHHSIFVTKEEAASAEYKAFWARLARGEYEARQFLRVGADGRELWIEASYNPVLDSGGKPVKVIKFATVITEQKNHEADMAGQVSAIRKAMAVIEFTLDGHILDANENFLAVTGYSLDEIRGKHHGMFCDAAYRSSPEYRAFWEKLGRGEYDSGQYQRFGKGGREVWIQASYNPIMDAKGRPTKVVKYATDITEQKAARQLAKAVGEAQSVIGRAKDKDLTSRIDMAGKEGEVAVLCGGINELIETMAQMISAVGVISGKVGAAADKMASESVELAKRAESQAASLQETAATTEELAASIKTSAGNSRQAAALGDEAKTVASRGGAIVTDAVAAMGRIEQASASIADIISMIDEISFQTNLLALNAAVEAARAGDAGRGFAVVASEVRALAGRSSESANGIKSLIANSSEQVRSGVQLVKDAGRTLDEIVDAANRVAGTIAEISSAATEQANGVEEMAKTVAHMDEITQRNSLMADASSKLSRDLQGETQALAALVGAFQLGGGDQPARLAAELRSVLPMMKATAAPARSMPLPRARVANGGRGDDGWAEF</sequence>
<name>A0ABW0H6D5_9HYPH</name>
<dbReference type="SMART" id="SM00086">
    <property type="entry name" value="PAC"/>
    <property type="match status" value="2"/>
</dbReference>
<dbReference type="SMART" id="SM00283">
    <property type="entry name" value="MA"/>
    <property type="match status" value="1"/>
</dbReference>
<dbReference type="SUPFAM" id="SSF55785">
    <property type="entry name" value="PYP-like sensor domain (PAS domain)"/>
    <property type="match status" value="2"/>
</dbReference>
<comment type="similarity">
    <text evidence="2">Belongs to the methyl-accepting chemotaxis (MCP) protein family.</text>
</comment>
<dbReference type="InterPro" id="IPR000014">
    <property type="entry name" value="PAS"/>
</dbReference>
<dbReference type="NCBIfam" id="TIGR00229">
    <property type="entry name" value="sensory_box"/>
    <property type="match status" value="2"/>
</dbReference>
<dbReference type="PRINTS" id="PR00260">
    <property type="entry name" value="CHEMTRNSDUCR"/>
</dbReference>
<dbReference type="CDD" id="cd00130">
    <property type="entry name" value="PAS"/>
    <property type="match status" value="2"/>
</dbReference>
<evidence type="ECO:0000313" key="8">
    <source>
        <dbReference type="Proteomes" id="UP001596104"/>
    </source>
</evidence>
<feature type="domain" description="PAC" evidence="5">
    <location>
        <begin position="209"/>
        <end position="261"/>
    </location>
</feature>
<dbReference type="InterPro" id="IPR001610">
    <property type="entry name" value="PAC"/>
</dbReference>
<dbReference type="InterPro" id="IPR000700">
    <property type="entry name" value="PAS-assoc_C"/>
</dbReference>
<dbReference type="Pfam" id="PF00015">
    <property type="entry name" value="MCPsignal"/>
    <property type="match status" value="1"/>
</dbReference>
<evidence type="ECO:0000256" key="2">
    <source>
        <dbReference type="ARBA" id="ARBA00029447"/>
    </source>
</evidence>
<gene>
    <name evidence="7" type="ORF">ACFPPC_09135</name>
</gene>
<dbReference type="Gene3D" id="3.30.450.20">
    <property type="entry name" value="PAS domain"/>
    <property type="match status" value="2"/>
</dbReference>
<dbReference type="RefSeq" id="WP_377007633.1">
    <property type="nucleotide sequence ID" value="NZ_JBHSLV010000016.1"/>
</dbReference>
<feature type="domain" description="PAC" evidence="5">
    <location>
        <begin position="84"/>
        <end position="139"/>
    </location>
</feature>
<dbReference type="PANTHER" id="PTHR43531:SF11">
    <property type="entry name" value="METHYL-ACCEPTING CHEMOTAXIS PROTEIN 3"/>
    <property type="match status" value="1"/>
</dbReference>
<evidence type="ECO:0000313" key="7">
    <source>
        <dbReference type="EMBL" id="MFC5392797.1"/>
    </source>
</evidence>